<keyword evidence="2" id="KW-1185">Reference proteome</keyword>
<dbReference type="GO" id="GO:0019901">
    <property type="term" value="F:protein kinase binding"/>
    <property type="evidence" value="ECO:0007669"/>
    <property type="project" value="InterPro"/>
</dbReference>
<dbReference type="OrthoDB" id="3989249at2759"/>
<accession>A0A9P8PAF2</accession>
<dbReference type="PANTHER" id="PTHR15615:SF36">
    <property type="entry name" value="PHO85 CYCLIN-5"/>
    <property type="match status" value="1"/>
</dbReference>
<dbReference type="GO" id="GO:0005634">
    <property type="term" value="C:nucleus"/>
    <property type="evidence" value="ECO:0007669"/>
    <property type="project" value="TreeGrafter"/>
</dbReference>
<dbReference type="RefSeq" id="XP_046062801.1">
    <property type="nucleotide sequence ID" value="XM_046202979.1"/>
</dbReference>
<dbReference type="AlphaFoldDB" id="A0A9P8PAF2"/>
<dbReference type="SUPFAM" id="SSF47954">
    <property type="entry name" value="Cyclin-like"/>
    <property type="match status" value="1"/>
</dbReference>
<dbReference type="GO" id="GO:0000307">
    <property type="term" value="C:cyclin-dependent protein kinase holoenzyme complex"/>
    <property type="evidence" value="ECO:0007669"/>
    <property type="project" value="TreeGrafter"/>
</dbReference>
<dbReference type="GO" id="GO:0016538">
    <property type="term" value="F:cyclin-dependent protein serine/threonine kinase regulator activity"/>
    <property type="evidence" value="ECO:0007669"/>
    <property type="project" value="TreeGrafter"/>
</dbReference>
<organism evidence="1 2">
    <name type="scientific">Ogataea philodendri</name>
    <dbReference type="NCBI Taxonomy" id="1378263"/>
    <lineage>
        <taxon>Eukaryota</taxon>
        <taxon>Fungi</taxon>
        <taxon>Dikarya</taxon>
        <taxon>Ascomycota</taxon>
        <taxon>Saccharomycotina</taxon>
        <taxon>Pichiomycetes</taxon>
        <taxon>Pichiales</taxon>
        <taxon>Pichiaceae</taxon>
        <taxon>Ogataea</taxon>
    </lineage>
</organism>
<name>A0A9P8PAF2_9ASCO</name>
<sequence>MRGPVVDRLLTPGDEIGVKRLKIQTGHTARDSLTHLSSLCVVILQEGFHTGASLKSYVSEVLRRSRSNLSVLRVTTYYLLQVNGLRQNNRYLHSGTDSVSCPKRCFLTCLILASKYLQDQNYTLKTWSKITGLGIDELKTNETKMLELLKYKLHINEKEYDRLSKFTNKCEDMLCVNRDVSLLTPPSSPREWRDDDLPGWRATQYPDSTISVETRTKLARAIEQFVEFPATKHHDDDTF</sequence>
<gene>
    <name evidence="1" type="ORF">OGAPHI_002141</name>
</gene>
<comment type="caution">
    <text evidence="1">The sequence shown here is derived from an EMBL/GenBank/DDBJ whole genome shotgun (WGS) entry which is preliminary data.</text>
</comment>
<dbReference type="PANTHER" id="PTHR15615">
    <property type="match status" value="1"/>
</dbReference>
<evidence type="ECO:0000313" key="2">
    <source>
        <dbReference type="Proteomes" id="UP000769157"/>
    </source>
</evidence>
<dbReference type="Pfam" id="PF08613">
    <property type="entry name" value="Cyclin"/>
    <property type="match status" value="1"/>
</dbReference>
<dbReference type="GeneID" id="70234108"/>
<reference evidence="1" key="2">
    <citation type="submission" date="2021-01" db="EMBL/GenBank/DDBJ databases">
        <authorList>
            <person name="Schikora-Tamarit M.A."/>
        </authorList>
    </citation>
    <scope>NUCLEOTIDE SEQUENCE</scope>
    <source>
        <strain evidence="1">CBS6075</strain>
    </source>
</reference>
<protein>
    <recommendedName>
        <fullName evidence="3">Cyclin N-terminal domain-containing protein</fullName>
    </recommendedName>
</protein>
<dbReference type="InterPro" id="IPR036915">
    <property type="entry name" value="Cyclin-like_sf"/>
</dbReference>
<evidence type="ECO:0000313" key="1">
    <source>
        <dbReference type="EMBL" id="KAH3668387.1"/>
    </source>
</evidence>
<dbReference type="EMBL" id="JAEUBE010000158">
    <property type="protein sequence ID" value="KAH3668387.1"/>
    <property type="molecule type" value="Genomic_DNA"/>
</dbReference>
<dbReference type="Proteomes" id="UP000769157">
    <property type="component" value="Unassembled WGS sequence"/>
</dbReference>
<dbReference type="Gene3D" id="1.10.472.10">
    <property type="entry name" value="Cyclin-like"/>
    <property type="match status" value="1"/>
</dbReference>
<reference evidence="1" key="1">
    <citation type="journal article" date="2021" name="Open Biol.">
        <title>Shared evolutionary footprints suggest mitochondrial oxidative damage underlies multiple complex I losses in fungi.</title>
        <authorList>
            <person name="Schikora-Tamarit M.A."/>
            <person name="Marcet-Houben M."/>
            <person name="Nosek J."/>
            <person name="Gabaldon T."/>
        </authorList>
    </citation>
    <scope>NUCLEOTIDE SEQUENCE</scope>
    <source>
        <strain evidence="1">CBS6075</strain>
    </source>
</reference>
<dbReference type="CDD" id="cd20557">
    <property type="entry name" value="CYCLIN_ScPCL1-like"/>
    <property type="match status" value="1"/>
</dbReference>
<dbReference type="InterPro" id="IPR013922">
    <property type="entry name" value="Cyclin_PHO80-like"/>
</dbReference>
<proteinExistence type="predicted"/>
<evidence type="ECO:0008006" key="3">
    <source>
        <dbReference type="Google" id="ProtNLM"/>
    </source>
</evidence>